<sequence>MTAGVAGTVAAPAAVRRRRWRPGAWPYLLPLLVLVGVWVYLPVLGTLVLSVVDWDLTSPTAELVGLDNLRRLLAEPEFGQAALQTLVYAVALLPAATVVPLLLAVLLWLRPGRASTVYRSLLFVPAMVAPVAVAVAWQFLLNPLNGLANEVTGWFGLPRVNWLGDPAWALPVVVVVTSARVVAFNLLLFCAALSGLDRRPVEAARLEGATDVEVVRFVVLPQLRATVVLLGLLSLVLAGQWTFTNVSVLTQGGPDGATDNVYHRIHTLGFVYFETGMASTASVLVLVFFTAAALVAGLVRGRRGER</sequence>
<feature type="transmembrane region" description="Helical" evidence="7">
    <location>
        <begin position="214"/>
        <end position="238"/>
    </location>
</feature>
<protein>
    <submittedName>
        <fullName evidence="9">Sugar ABC transporter permease</fullName>
    </submittedName>
</protein>
<dbReference type="PROSITE" id="PS50928">
    <property type="entry name" value="ABC_TM1"/>
    <property type="match status" value="1"/>
</dbReference>
<dbReference type="Gene3D" id="1.10.3720.10">
    <property type="entry name" value="MetI-like"/>
    <property type="match status" value="1"/>
</dbReference>
<evidence type="ECO:0000256" key="7">
    <source>
        <dbReference type="RuleBase" id="RU363032"/>
    </source>
</evidence>
<dbReference type="Proteomes" id="UP000252770">
    <property type="component" value="Unassembled WGS sequence"/>
</dbReference>
<keyword evidence="10" id="KW-1185">Reference proteome</keyword>
<dbReference type="PANTHER" id="PTHR30193">
    <property type="entry name" value="ABC TRANSPORTER PERMEASE PROTEIN"/>
    <property type="match status" value="1"/>
</dbReference>
<dbReference type="EMBL" id="QOUI01000003">
    <property type="protein sequence ID" value="RCK70340.1"/>
    <property type="molecule type" value="Genomic_DNA"/>
</dbReference>
<evidence type="ECO:0000313" key="9">
    <source>
        <dbReference type="EMBL" id="RCK70340.1"/>
    </source>
</evidence>
<dbReference type="GO" id="GO:0005886">
    <property type="term" value="C:plasma membrane"/>
    <property type="evidence" value="ECO:0007669"/>
    <property type="project" value="UniProtKB-SubCell"/>
</dbReference>
<feature type="transmembrane region" description="Helical" evidence="7">
    <location>
        <begin position="121"/>
        <end position="140"/>
    </location>
</feature>
<evidence type="ECO:0000256" key="5">
    <source>
        <dbReference type="ARBA" id="ARBA00022989"/>
    </source>
</evidence>
<keyword evidence="2 7" id="KW-0813">Transport</keyword>
<organism evidence="9 10">
    <name type="scientific">Desertihabitans brevis</name>
    <dbReference type="NCBI Taxonomy" id="2268447"/>
    <lineage>
        <taxon>Bacteria</taxon>
        <taxon>Bacillati</taxon>
        <taxon>Actinomycetota</taxon>
        <taxon>Actinomycetes</taxon>
        <taxon>Propionibacteriales</taxon>
        <taxon>Propionibacteriaceae</taxon>
        <taxon>Desertihabitans</taxon>
    </lineage>
</organism>
<evidence type="ECO:0000313" key="10">
    <source>
        <dbReference type="Proteomes" id="UP000252770"/>
    </source>
</evidence>
<dbReference type="AlphaFoldDB" id="A0A367YWY5"/>
<dbReference type="RefSeq" id="WP_114125882.1">
    <property type="nucleotide sequence ID" value="NZ_QOUI01000003.1"/>
</dbReference>
<reference evidence="9 10" key="1">
    <citation type="submission" date="2018-07" db="EMBL/GenBank/DDBJ databases">
        <title>Desertimonas flava gen. nov. sp. nov.</title>
        <authorList>
            <person name="Liu S."/>
        </authorList>
    </citation>
    <scope>NUCLEOTIDE SEQUENCE [LARGE SCALE GENOMIC DNA]</scope>
    <source>
        <strain evidence="9 10">16Sb5-5</strain>
    </source>
</reference>
<feature type="transmembrane region" description="Helical" evidence="7">
    <location>
        <begin position="277"/>
        <end position="299"/>
    </location>
</feature>
<proteinExistence type="inferred from homology"/>
<accession>A0A367YWY5</accession>
<name>A0A367YWY5_9ACTN</name>
<evidence type="ECO:0000256" key="3">
    <source>
        <dbReference type="ARBA" id="ARBA00022475"/>
    </source>
</evidence>
<dbReference type="InterPro" id="IPR000515">
    <property type="entry name" value="MetI-like"/>
</dbReference>
<dbReference type="InterPro" id="IPR051393">
    <property type="entry name" value="ABC_transporter_permease"/>
</dbReference>
<evidence type="ECO:0000256" key="6">
    <source>
        <dbReference type="ARBA" id="ARBA00023136"/>
    </source>
</evidence>
<evidence type="ECO:0000256" key="4">
    <source>
        <dbReference type="ARBA" id="ARBA00022692"/>
    </source>
</evidence>
<feature type="transmembrane region" description="Helical" evidence="7">
    <location>
        <begin position="168"/>
        <end position="193"/>
    </location>
</feature>
<feature type="transmembrane region" description="Helical" evidence="7">
    <location>
        <begin position="86"/>
        <end position="109"/>
    </location>
</feature>
<dbReference type="InterPro" id="IPR035906">
    <property type="entry name" value="MetI-like_sf"/>
</dbReference>
<keyword evidence="4 7" id="KW-0812">Transmembrane</keyword>
<comment type="subcellular location">
    <subcellularLocation>
        <location evidence="1 7">Cell membrane</location>
        <topology evidence="1 7">Multi-pass membrane protein</topology>
    </subcellularLocation>
</comment>
<keyword evidence="5 7" id="KW-1133">Transmembrane helix</keyword>
<evidence type="ECO:0000256" key="1">
    <source>
        <dbReference type="ARBA" id="ARBA00004651"/>
    </source>
</evidence>
<feature type="transmembrane region" description="Helical" evidence="7">
    <location>
        <begin position="27"/>
        <end position="52"/>
    </location>
</feature>
<dbReference type="PANTHER" id="PTHR30193:SF37">
    <property type="entry name" value="INNER MEMBRANE ABC TRANSPORTER PERMEASE PROTEIN YCJO"/>
    <property type="match status" value="1"/>
</dbReference>
<comment type="caution">
    <text evidence="9">The sequence shown here is derived from an EMBL/GenBank/DDBJ whole genome shotgun (WGS) entry which is preliminary data.</text>
</comment>
<keyword evidence="3" id="KW-1003">Cell membrane</keyword>
<evidence type="ECO:0000256" key="2">
    <source>
        <dbReference type="ARBA" id="ARBA00022448"/>
    </source>
</evidence>
<dbReference type="SUPFAM" id="SSF161098">
    <property type="entry name" value="MetI-like"/>
    <property type="match status" value="1"/>
</dbReference>
<gene>
    <name evidence="9" type="ORF">DT076_06720</name>
</gene>
<dbReference type="Pfam" id="PF00528">
    <property type="entry name" value="BPD_transp_1"/>
    <property type="match status" value="1"/>
</dbReference>
<feature type="domain" description="ABC transmembrane type-1" evidence="8">
    <location>
        <begin position="82"/>
        <end position="296"/>
    </location>
</feature>
<keyword evidence="6 7" id="KW-0472">Membrane</keyword>
<dbReference type="GO" id="GO:0055085">
    <property type="term" value="P:transmembrane transport"/>
    <property type="evidence" value="ECO:0007669"/>
    <property type="project" value="InterPro"/>
</dbReference>
<comment type="similarity">
    <text evidence="7">Belongs to the binding-protein-dependent transport system permease family.</text>
</comment>
<evidence type="ECO:0000259" key="8">
    <source>
        <dbReference type="PROSITE" id="PS50928"/>
    </source>
</evidence>